<accession>A0A7R9CK18</accession>
<keyword evidence="5 8" id="KW-0862">Zinc</keyword>
<evidence type="ECO:0000313" key="11">
    <source>
        <dbReference type="EMBL" id="CAD7397600.1"/>
    </source>
</evidence>
<dbReference type="Pfam" id="PF12874">
    <property type="entry name" value="zf-met"/>
    <property type="match status" value="1"/>
</dbReference>
<dbReference type="Pfam" id="PF00096">
    <property type="entry name" value="zf-C2H2"/>
    <property type="match status" value="2"/>
</dbReference>
<dbReference type="Gene3D" id="3.30.160.60">
    <property type="entry name" value="Classic Zinc Finger"/>
    <property type="match status" value="4"/>
</dbReference>
<dbReference type="GO" id="GO:0000977">
    <property type="term" value="F:RNA polymerase II transcription regulatory region sequence-specific DNA binding"/>
    <property type="evidence" value="ECO:0007669"/>
    <property type="project" value="TreeGrafter"/>
</dbReference>
<feature type="binding site" evidence="8">
    <location>
        <position position="8"/>
    </location>
    <ligand>
        <name>Zn(2+)</name>
        <dbReference type="ChEBI" id="CHEBI:29105"/>
    </ligand>
</feature>
<feature type="binding site" evidence="8">
    <location>
        <position position="55"/>
    </location>
    <ligand>
        <name>Zn(2+)</name>
        <dbReference type="ChEBI" id="CHEBI:29105"/>
    </ligand>
</feature>
<dbReference type="SMART" id="SM00355">
    <property type="entry name" value="ZnF_C2H2"/>
    <property type="match status" value="5"/>
</dbReference>
<evidence type="ECO:0000256" key="1">
    <source>
        <dbReference type="ARBA" id="ARBA00004123"/>
    </source>
</evidence>
<evidence type="ECO:0000259" key="10">
    <source>
        <dbReference type="PROSITE" id="PS51915"/>
    </source>
</evidence>
<gene>
    <name evidence="11" type="ORF">TPSB3V08_LOCUS1227</name>
</gene>
<organism evidence="11">
    <name type="scientific">Timema poppense</name>
    <name type="common">Walking stick</name>
    <dbReference type="NCBI Taxonomy" id="170557"/>
    <lineage>
        <taxon>Eukaryota</taxon>
        <taxon>Metazoa</taxon>
        <taxon>Ecdysozoa</taxon>
        <taxon>Arthropoda</taxon>
        <taxon>Hexapoda</taxon>
        <taxon>Insecta</taxon>
        <taxon>Pterygota</taxon>
        <taxon>Neoptera</taxon>
        <taxon>Polyneoptera</taxon>
        <taxon>Phasmatodea</taxon>
        <taxon>Timematodea</taxon>
        <taxon>Timematoidea</taxon>
        <taxon>Timematidae</taxon>
        <taxon>Timema</taxon>
    </lineage>
</organism>
<dbReference type="InterPro" id="IPR013087">
    <property type="entry name" value="Znf_C2H2_type"/>
</dbReference>
<dbReference type="GO" id="GO:0003682">
    <property type="term" value="F:chromatin binding"/>
    <property type="evidence" value="ECO:0007669"/>
    <property type="project" value="UniProtKB-ARBA"/>
</dbReference>
<comment type="subcellular location">
    <subcellularLocation>
        <location evidence="1">Nucleus</location>
    </subcellularLocation>
</comment>
<feature type="binding site" evidence="8">
    <location>
        <position position="5"/>
    </location>
    <ligand>
        <name>Zn(2+)</name>
        <dbReference type="ChEBI" id="CHEBI:29105"/>
    </ligand>
</feature>
<evidence type="ECO:0000256" key="6">
    <source>
        <dbReference type="ARBA" id="ARBA00023242"/>
    </source>
</evidence>
<dbReference type="AlphaFoldDB" id="A0A7R9CK18"/>
<reference evidence="11" key="1">
    <citation type="submission" date="2020-11" db="EMBL/GenBank/DDBJ databases">
        <authorList>
            <person name="Tran Van P."/>
        </authorList>
    </citation>
    <scope>NUCLEOTIDE SEQUENCE</scope>
</reference>
<dbReference type="GO" id="GO:0000785">
    <property type="term" value="C:chromatin"/>
    <property type="evidence" value="ECO:0007669"/>
    <property type="project" value="UniProtKB-ARBA"/>
</dbReference>
<dbReference type="SMART" id="SM00868">
    <property type="entry name" value="zf-AD"/>
    <property type="match status" value="1"/>
</dbReference>
<feature type="domain" description="C2H2-type" evidence="9">
    <location>
        <begin position="663"/>
        <end position="690"/>
    </location>
</feature>
<dbReference type="EMBL" id="OD000427">
    <property type="protein sequence ID" value="CAD7397600.1"/>
    <property type="molecule type" value="Genomic_DNA"/>
</dbReference>
<dbReference type="Pfam" id="PF07776">
    <property type="entry name" value="zf-AD"/>
    <property type="match status" value="1"/>
</dbReference>
<evidence type="ECO:0000256" key="4">
    <source>
        <dbReference type="ARBA" id="ARBA00022771"/>
    </source>
</evidence>
<dbReference type="PANTHER" id="PTHR24381">
    <property type="entry name" value="ZINC FINGER PROTEIN"/>
    <property type="match status" value="1"/>
</dbReference>
<feature type="domain" description="C2H2-type" evidence="9">
    <location>
        <begin position="727"/>
        <end position="754"/>
    </location>
</feature>
<keyword evidence="4 7" id="KW-0863">Zinc-finger</keyword>
<evidence type="ECO:0000256" key="7">
    <source>
        <dbReference type="PROSITE-ProRule" id="PRU00042"/>
    </source>
</evidence>
<dbReference type="GO" id="GO:0005634">
    <property type="term" value="C:nucleus"/>
    <property type="evidence" value="ECO:0007669"/>
    <property type="project" value="UniProtKB-SubCell"/>
</dbReference>
<sequence>MERLCRICAHKGDDDLVPIFKGRGKHLHLDQVINSHLPIKVCVSDVLPVHVCTECLDKLLVCEALAVECLQAERTLKAMMNQACLNDVCVSIDSNLCGTIMVLGATRSRDSCESVRNICDKENEVREDEISVDLLMDDSCDNHTDAELMLANSNDLKATEEMEKSQQMSFHSSTTVRHLHGATSWSEILKQSEISDSDDMLEENHHESDMNLNSSVLNKELSLESALEMMLGSEKRRGAMFKDSKDVSCPPNNKLNNDIEEKTCPTNQETFLDRFCGQEMCCESSMDIMSSGMMIHNEGELVPLSNFGVDMHLETLNVSNIPELNVDSSLDMLTDSEALSSMDKEIRMSTMGLLSDHEKLSEFDLDHSISASDLMDGRVEILDLELHHQLDTIPEITLDNTEISVLADPVERENGDREVHLSIKEVPTIKEQPNSCIRVIPQKHSKFGNPEKRNIYSTIKGFASIVLDCLDHDLGRTLLNRSRQHSRSTIGAQPSQCESYNGLTKAKLEAKEKDQLPTLVSCETPAVKLESVAKMNLVNVALMPNTSDGAFPRQVPYLHMKVSGGFESIEENAKNTIVGVIHNLVGQDKGSVSSATSTPIEKGYKCSVCGAHFDLWRTWRLHEKDHLSTREPRCDTCNKVFKNENSLRFHRRRHIIGAPAKCYECKTCGKSFTSRVPAVEHERIHTGERPFQCPLCPKAFIRKFTLKQHLSSHARHQEIKKMAKTEFKCAMCGKVSGNQMLWQAHTRVHLGELPFQCSGCNKGFASIRTPHSGYTYRVATKLFGELVPTLADRGCHVVSTPPPQAIKLGFSTGATTTVFE</sequence>
<keyword evidence="3" id="KW-0677">Repeat</keyword>
<protein>
    <recommendedName>
        <fullName evidence="12">Zinc finger protein</fullName>
    </recommendedName>
</protein>
<evidence type="ECO:0000256" key="5">
    <source>
        <dbReference type="ARBA" id="ARBA00022833"/>
    </source>
</evidence>
<dbReference type="SUPFAM" id="SSF57667">
    <property type="entry name" value="beta-beta-alpha zinc fingers"/>
    <property type="match status" value="3"/>
</dbReference>
<dbReference type="GO" id="GO:0000981">
    <property type="term" value="F:DNA-binding transcription factor activity, RNA polymerase II-specific"/>
    <property type="evidence" value="ECO:0007669"/>
    <property type="project" value="TreeGrafter"/>
</dbReference>
<dbReference type="GO" id="GO:0040029">
    <property type="term" value="P:epigenetic regulation of gene expression"/>
    <property type="evidence" value="ECO:0007669"/>
    <property type="project" value="UniProtKB-ARBA"/>
</dbReference>
<evidence type="ECO:0000256" key="8">
    <source>
        <dbReference type="PROSITE-ProRule" id="PRU01263"/>
    </source>
</evidence>
<dbReference type="GO" id="GO:0008270">
    <property type="term" value="F:zinc ion binding"/>
    <property type="evidence" value="ECO:0007669"/>
    <property type="project" value="UniProtKB-UniRule"/>
</dbReference>
<dbReference type="PANTHER" id="PTHR24381:SF393">
    <property type="entry name" value="CHROMATIN-LINKED ADAPTOR FOR MSL PROTEINS, ISOFORM B"/>
    <property type="match status" value="1"/>
</dbReference>
<evidence type="ECO:0000259" key="9">
    <source>
        <dbReference type="PROSITE" id="PS50157"/>
    </source>
</evidence>
<name>A0A7R9CK18_TIMPO</name>
<feature type="domain" description="ZAD" evidence="10">
    <location>
        <begin position="3"/>
        <end position="79"/>
    </location>
</feature>
<dbReference type="InterPro" id="IPR012934">
    <property type="entry name" value="Znf_AD"/>
</dbReference>
<dbReference type="PROSITE" id="PS50157">
    <property type="entry name" value="ZINC_FINGER_C2H2_2"/>
    <property type="match status" value="5"/>
</dbReference>
<dbReference type="FunFam" id="3.30.160.60:FF:001498">
    <property type="entry name" value="Zinc finger protein 404"/>
    <property type="match status" value="1"/>
</dbReference>
<evidence type="ECO:0000256" key="3">
    <source>
        <dbReference type="ARBA" id="ARBA00022737"/>
    </source>
</evidence>
<dbReference type="PROSITE" id="PS51915">
    <property type="entry name" value="ZAD"/>
    <property type="match status" value="1"/>
</dbReference>
<feature type="domain" description="C2H2-type" evidence="9">
    <location>
        <begin position="691"/>
        <end position="718"/>
    </location>
</feature>
<proteinExistence type="predicted"/>
<keyword evidence="2 8" id="KW-0479">Metal-binding</keyword>
<feature type="domain" description="C2H2-type" evidence="9">
    <location>
        <begin position="604"/>
        <end position="631"/>
    </location>
</feature>
<evidence type="ECO:0008006" key="12">
    <source>
        <dbReference type="Google" id="ProtNLM"/>
    </source>
</evidence>
<dbReference type="FunFam" id="3.30.160.60:FF:000690">
    <property type="entry name" value="Zinc finger protein 354C"/>
    <property type="match status" value="1"/>
</dbReference>
<dbReference type="Gene3D" id="3.40.1800.20">
    <property type="match status" value="1"/>
</dbReference>
<dbReference type="InterPro" id="IPR036236">
    <property type="entry name" value="Znf_C2H2_sf"/>
</dbReference>
<dbReference type="PROSITE" id="PS00028">
    <property type="entry name" value="ZINC_FINGER_C2H2_1"/>
    <property type="match status" value="4"/>
</dbReference>
<keyword evidence="6" id="KW-0539">Nucleus</keyword>
<dbReference type="SUPFAM" id="SSF57716">
    <property type="entry name" value="Glucocorticoid receptor-like (DNA-binding domain)"/>
    <property type="match status" value="1"/>
</dbReference>
<evidence type="ECO:0000256" key="2">
    <source>
        <dbReference type="ARBA" id="ARBA00022723"/>
    </source>
</evidence>
<feature type="domain" description="C2H2-type" evidence="9">
    <location>
        <begin position="632"/>
        <end position="659"/>
    </location>
</feature>
<feature type="binding site" evidence="8">
    <location>
        <position position="52"/>
    </location>
    <ligand>
        <name>Zn(2+)</name>
        <dbReference type="ChEBI" id="CHEBI:29105"/>
    </ligand>
</feature>